<comment type="caution">
    <text evidence="2">The sequence shown here is derived from an EMBL/GenBank/DDBJ whole genome shotgun (WGS) entry which is preliminary data.</text>
</comment>
<reference evidence="2" key="1">
    <citation type="journal article" date="2021" name="PeerJ">
        <title>Extensive microbial diversity within the chicken gut microbiome revealed by metagenomics and culture.</title>
        <authorList>
            <person name="Gilroy R."/>
            <person name="Ravi A."/>
            <person name="Getino M."/>
            <person name="Pursley I."/>
            <person name="Horton D.L."/>
            <person name="Alikhan N.F."/>
            <person name="Baker D."/>
            <person name="Gharbi K."/>
            <person name="Hall N."/>
            <person name="Watson M."/>
            <person name="Adriaenssens E.M."/>
            <person name="Foster-Nyarko E."/>
            <person name="Jarju S."/>
            <person name="Secka A."/>
            <person name="Antonio M."/>
            <person name="Oren A."/>
            <person name="Chaudhuri R.R."/>
            <person name="La Ragione R."/>
            <person name="Hildebrand F."/>
            <person name="Pallen M.J."/>
        </authorList>
    </citation>
    <scope>NUCLEOTIDE SEQUENCE</scope>
    <source>
        <strain evidence="2">CHK187-11901</strain>
    </source>
</reference>
<feature type="region of interest" description="Disordered" evidence="1">
    <location>
        <begin position="39"/>
        <end position="71"/>
    </location>
</feature>
<protein>
    <submittedName>
        <fullName evidence="2">Uncharacterized protein</fullName>
    </submittedName>
</protein>
<evidence type="ECO:0000256" key="1">
    <source>
        <dbReference type="SAM" id="MobiDB-lite"/>
    </source>
</evidence>
<accession>A0A9D2SW12</accession>
<evidence type="ECO:0000313" key="2">
    <source>
        <dbReference type="EMBL" id="HJC35925.1"/>
    </source>
</evidence>
<proteinExistence type="predicted"/>
<organism evidence="2 3">
    <name type="scientific">Candidatus Merdibacter merdavium</name>
    <dbReference type="NCBI Taxonomy" id="2838692"/>
    <lineage>
        <taxon>Bacteria</taxon>
        <taxon>Bacillati</taxon>
        <taxon>Bacillota</taxon>
        <taxon>Erysipelotrichia</taxon>
        <taxon>Erysipelotrichales</taxon>
        <taxon>Erysipelotrichaceae</taxon>
        <taxon>Merdibacter</taxon>
    </lineage>
</organism>
<feature type="compositionally biased region" description="Basic residues" evidence="1">
    <location>
        <begin position="62"/>
        <end position="71"/>
    </location>
</feature>
<reference evidence="2" key="2">
    <citation type="submission" date="2021-04" db="EMBL/GenBank/DDBJ databases">
        <authorList>
            <person name="Gilroy R."/>
        </authorList>
    </citation>
    <scope>NUCLEOTIDE SEQUENCE</scope>
    <source>
        <strain evidence="2">CHK187-11901</strain>
    </source>
</reference>
<evidence type="ECO:0000313" key="3">
    <source>
        <dbReference type="Proteomes" id="UP000823896"/>
    </source>
</evidence>
<gene>
    <name evidence="2" type="ORF">H9702_02190</name>
</gene>
<dbReference type="Proteomes" id="UP000823896">
    <property type="component" value="Unassembled WGS sequence"/>
</dbReference>
<dbReference type="AlphaFoldDB" id="A0A9D2SW12"/>
<dbReference type="EMBL" id="DWWM01000010">
    <property type="protein sequence ID" value="HJC35925.1"/>
    <property type="molecule type" value="Genomic_DNA"/>
</dbReference>
<name>A0A9D2SW12_9FIRM</name>
<feature type="compositionally biased region" description="Basic and acidic residues" evidence="1">
    <location>
        <begin position="40"/>
        <end position="58"/>
    </location>
</feature>
<sequence length="71" mass="8076">MAQGRQRIRQGKLHGGLFFLDIFDLSFTGVYVAAQTQIQERQEEKKDGNDNAVNDHECSSAMKRKPARQLP</sequence>